<dbReference type="EMBL" id="BMZS01000009">
    <property type="protein sequence ID" value="GHD56674.1"/>
    <property type="molecule type" value="Genomic_DNA"/>
</dbReference>
<name>A0A918XU80_9PROT</name>
<dbReference type="SFLD" id="SFLDG01129">
    <property type="entry name" value="C1.5:_HAD__Beta-PGM__Phosphata"/>
    <property type="match status" value="1"/>
</dbReference>
<dbReference type="Gene3D" id="3.40.50.1000">
    <property type="entry name" value="HAD superfamily/HAD-like"/>
    <property type="match status" value="1"/>
</dbReference>
<dbReference type="AlphaFoldDB" id="A0A918XU80"/>
<dbReference type="InterPro" id="IPR010237">
    <property type="entry name" value="Pyr-5-nucltdase"/>
</dbReference>
<dbReference type="InterPro" id="IPR023214">
    <property type="entry name" value="HAD_sf"/>
</dbReference>
<organism evidence="1 2">
    <name type="scientific">Thalassobaculum fulvum</name>
    <dbReference type="NCBI Taxonomy" id="1633335"/>
    <lineage>
        <taxon>Bacteria</taxon>
        <taxon>Pseudomonadati</taxon>
        <taxon>Pseudomonadota</taxon>
        <taxon>Alphaproteobacteria</taxon>
        <taxon>Rhodospirillales</taxon>
        <taxon>Thalassobaculaceae</taxon>
        <taxon>Thalassobaculum</taxon>
    </lineage>
</organism>
<dbReference type="NCBIfam" id="TIGR01509">
    <property type="entry name" value="HAD-SF-IA-v3"/>
    <property type="match status" value="1"/>
</dbReference>
<sequence>MRSEPFDPRTVDTWIFDLDNTLYPARCNLFVQVSERMTRFIQDRFDLEAGPAKDLQRDLFRRHGTTLRGLMTEHGVEPGAFLDYVHDIDVTPVDPSPRLDALLAALPGRKLVFTNGSVPHAERVMDRLGVTRHFDSVFDIVAAGYVPKPDPGPYDRLVDSAGIVPERAVMIEDMAKNLAPAAALGMRTVWLRSDHDWARDGAEDDHVHHVAEDLVTFLEGLPCAGVEPR</sequence>
<dbReference type="InterPro" id="IPR006439">
    <property type="entry name" value="HAD-SF_hydro_IA"/>
</dbReference>
<reference evidence="1" key="1">
    <citation type="journal article" date="2014" name="Int. J. Syst. Evol. Microbiol.">
        <title>Complete genome sequence of Corynebacterium casei LMG S-19264T (=DSM 44701T), isolated from a smear-ripened cheese.</title>
        <authorList>
            <consortium name="US DOE Joint Genome Institute (JGI-PGF)"/>
            <person name="Walter F."/>
            <person name="Albersmeier A."/>
            <person name="Kalinowski J."/>
            <person name="Ruckert C."/>
        </authorList>
    </citation>
    <scope>NUCLEOTIDE SEQUENCE</scope>
    <source>
        <strain evidence="1">KCTC 42651</strain>
    </source>
</reference>
<dbReference type="Proteomes" id="UP000630353">
    <property type="component" value="Unassembled WGS sequence"/>
</dbReference>
<dbReference type="NCBIfam" id="TIGR01993">
    <property type="entry name" value="Pyr-5-nucltdase"/>
    <property type="match status" value="1"/>
</dbReference>
<comment type="caution">
    <text evidence="1">The sequence shown here is derived from an EMBL/GenBank/DDBJ whole genome shotgun (WGS) entry which is preliminary data.</text>
</comment>
<evidence type="ECO:0000313" key="1">
    <source>
        <dbReference type="EMBL" id="GHD56674.1"/>
    </source>
</evidence>
<dbReference type="PANTHER" id="PTHR12725:SF117">
    <property type="entry name" value="HALOACID DEHALOGENASE-LIKE HYDROLASE"/>
    <property type="match status" value="1"/>
</dbReference>
<gene>
    <name evidence="1" type="ORF">GCM10017083_37000</name>
</gene>
<dbReference type="InterPro" id="IPR036412">
    <property type="entry name" value="HAD-like_sf"/>
</dbReference>
<dbReference type="Pfam" id="PF00702">
    <property type="entry name" value="Hydrolase"/>
    <property type="match status" value="1"/>
</dbReference>
<protein>
    <submittedName>
        <fullName evidence="1">Pyrimidine 5'-nucleotidase</fullName>
    </submittedName>
</protein>
<dbReference type="PANTHER" id="PTHR12725">
    <property type="entry name" value="HALOACID DEHALOGENASE-LIKE HYDROLASE"/>
    <property type="match status" value="1"/>
</dbReference>
<reference evidence="1" key="2">
    <citation type="submission" date="2020-09" db="EMBL/GenBank/DDBJ databases">
        <authorList>
            <person name="Sun Q."/>
            <person name="Kim S."/>
        </authorList>
    </citation>
    <scope>NUCLEOTIDE SEQUENCE</scope>
    <source>
        <strain evidence="1">KCTC 42651</strain>
    </source>
</reference>
<dbReference type="SFLD" id="SFLDS00003">
    <property type="entry name" value="Haloacid_Dehalogenase"/>
    <property type="match status" value="1"/>
</dbReference>
<proteinExistence type="predicted"/>
<dbReference type="SUPFAM" id="SSF56784">
    <property type="entry name" value="HAD-like"/>
    <property type="match status" value="1"/>
</dbReference>
<dbReference type="Gene3D" id="1.10.150.450">
    <property type="match status" value="1"/>
</dbReference>
<accession>A0A918XU80</accession>
<dbReference type="SFLD" id="SFLDG01132">
    <property type="entry name" value="C1.5.3:_5'-Nucleotidase_Like"/>
    <property type="match status" value="1"/>
</dbReference>
<evidence type="ECO:0000313" key="2">
    <source>
        <dbReference type="Proteomes" id="UP000630353"/>
    </source>
</evidence>
<keyword evidence="2" id="KW-1185">Reference proteome</keyword>